<dbReference type="Proteomes" id="UP001257948">
    <property type="component" value="Unassembled WGS sequence"/>
</dbReference>
<protein>
    <submittedName>
        <fullName evidence="1">Uncharacterized protein</fullName>
    </submittedName>
</protein>
<name>A0ABU3LKA8_9ACTN</name>
<dbReference type="RefSeq" id="WP_314197466.1">
    <property type="nucleotide sequence ID" value="NZ_JAVTLL010000001.1"/>
</dbReference>
<evidence type="ECO:0000313" key="1">
    <source>
        <dbReference type="EMBL" id="MDT7839483.1"/>
    </source>
</evidence>
<organism evidence="1 2">
    <name type="scientific">Streptomyces justiciae</name>
    <dbReference type="NCBI Taxonomy" id="2780140"/>
    <lineage>
        <taxon>Bacteria</taxon>
        <taxon>Bacillati</taxon>
        <taxon>Actinomycetota</taxon>
        <taxon>Actinomycetes</taxon>
        <taxon>Kitasatosporales</taxon>
        <taxon>Streptomycetaceae</taxon>
        <taxon>Streptomyces</taxon>
    </lineage>
</organism>
<reference evidence="2" key="1">
    <citation type="submission" date="2023-07" db="EMBL/GenBank/DDBJ databases">
        <title>Draft genome sequence of the endophytic actinobacterium Streptomyces justiciae WPN32, a potential antibiotic producer.</title>
        <authorList>
            <person name="Yasawong M."/>
            <person name="Pana W."/>
            <person name="Ganta P."/>
            <person name="Santapan N."/>
            <person name="Songngamsuk T."/>
            <person name="Phatcharaharikarn M."/>
            <person name="Kerdtoob S."/>
            <person name="Nantapong N."/>
        </authorList>
    </citation>
    <scope>NUCLEOTIDE SEQUENCE [LARGE SCALE GENOMIC DNA]</scope>
    <source>
        <strain evidence="2">WPN32</strain>
    </source>
</reference>
<gene>
    <name evidence="1" type="ORF">RQC66_01930</name>
</gene>
<sequence>MGSLPDLRVPGASARDWQLLLDLVVERGWSHEYMEGDTELPLPRAAAVLARPRDAECPQLRVWPADGILAIFRFLGEEEIDFDVDLRELQGQERLDLFCGFLRTLGRRLGKPVFMDPEGAYGHPILGYDAGTDRVVLLMEP</sequence>
<accession>A0ABU3LKA8</accession>
<proteinExistence type="predicted"/>
<dbReference type="EMBL" id="JAVTLL010000001">
    <property type="protein sequence ID" value="MDT7839483.1"/>
    <property type="molecule type" value="Genomic_DNA"/>
</dbReference>
<evidence type="ECO:0000313" key="2">
    <source>
        <dbReference type="Proteomes" id="UP001257948"/>
    </source>
</evidence>
<comment type="caution">
    <text evidence="1">The sequence shown here is derived from an EMBL/GenBank/DDBJ whole genome shotgun (WGS) entry which is preliminary data.</text>
</comment>
<keyword evidence="2" id="KW-1185">Reference proteome</keyword>